<feature type="domain" description="SUN" evidence="4">
    <location>
        <begin position="248"/>
        <end position="470"/>
    </location>
</feature>
<evidence type="ECO:0000313" key="6">
    <source>
        <dbReference type="Proteomes" id="UP000029867"/>
    </source>
</evidence>
<keyword evidence="1" id="KW-0175">Coiled coil</keyword>
<feature type="compositionally biased region" description="Basic and acidic residues" evidence="2">
    <location>
        <begin position="53"/>
        <end position="89"/>
    </location>
</feature>
<dbReference type="Gene3D" id="2.60.120.260">
    <property type="entry name" value="Galactose-binding domain-like"/>
    <property type="match status" value="1"/>
</dbReference>
<evidence type="ECO:0000256" key="1">
    <source>
        <dbReference type="SAM" id="Coils"/>
    </source>
</evidence>
<evidence type="ECO:0000313" key="5">
    <source>
        <dbReference type="EMBL" id="KGK38778.1"/>
    </source>
</evidence>
<keyword evidence="3" id="KW-0472">Membrane</keyword>
<reference evidence="6" key="1">
    <citation type="journal article" date="2014" name="Microb. Cell Fact.">
        <title>Exploiting Issatchenkia orientalis SD108 for succinic acid production.</title>
        <authorList>
            <person name="Xiao H."/>
            <person name="Shao Z."/>
            <person name="Jiang Y."/>
            <person name="Dole S."/>
            <person name="Zhao H."/>
        </authorList>
    </citation>
    <scope>NUCLEOTIDE SEQUENCE [LARGE SCALE GENOMIC DNA]</scope>
    <source>
        <strain evidence="6">SD108</strain>
    </source>
</reference>
<dbReference type="Proteomes" id="UP000029867">
    <property type="component" value="Unassembled WGS sequence"/>
</dbReference>
<evidence type="ECO:0000256" key="3">
    <source>
        <dbReference type="SAM" id="Phobius"/>
    </source>
</evidence>
<proteinExistence type="predicted"/>
<evidence type="ECO:0000259" key="4">
    <source>
        <dbReference type="PROSITE" id="PS51469"/>
    </source>
</evidence>
<sequence length="488" mass="56120">MDAFKESVYGLLGEEEEEGLFGKDTFVLSPEDLEILNNDVQRQILDEEEDLFGDSHEEEKIQKSTGEQHKLKLGGSREDPEEVKGSKRFKSVDPDAEYDQTHFLYDPPTKYKNRFILFLTPLLIVALLSWYVYDKFNDQPISPMMSHKLYVLEQDVSSLKHLTMLKDRVTNLEKQLSELRESFQSYNTLVPKNHCLSNEKIESIHTTQDQYPASIQAVAPLPIGSSSSLASPLHPSLSLLQQPHSLKYYNVIPKCQLHRYLTTFPPLPRRRKSVLSRIIHGFPDFLKRSINPPSTNTIDGIKLLSSTNNPRNVLSESAAFWQNPMSEPIYFTITIPDPIHVHEVGIYHSRQPPIATKSRWFKAAPQNVELLIRPVPSDYENVLNIFSHLNQDIKLNLKIKNEKDAKGWIRAGSMKYDIHQNRAYQPFVWSTETRDALSGFYIQNIMFVIYTNWGDEMLALDTVRVYEAVERDSDSGVDDSEVPYLGEM</sequence>
<gene>
    <name evidence="5" type="ORF">JL09_g2089</name>
</gene>
<dbReference type="PROSITE" id="PS51469">
    <property type="entry name" value="SUN"/>
    <property type="match status" value="1"/>
</dbReference>
<evidence type="ECO:0000256" key="2">
    <source>
        <dbReference type="SAM" id="MobiDB-lite"/>
    </source>
</evidence>
<dbReference type="VEuPathDB" id="FungiDB:C5L36_0A04890"/>
<name>A0A099P149_PICKU</name>
<feature type="region of interest" description="Disordered" evidence="2">
    <location>
        <begin position="47"/>
        <end position="89"/>
    </location>
</feature>
<dbReference type="AlphaFoldDB" id="A0A099P149"/>
<dbReference type="EMBL" id="JQFK01000016">
    <property type="protein sequence ID" value="KGK38778.1"/>
    <property type="molecule type" value="Genomic_DNA"/>
</dbReference>
<organism evidence="5 6">
    <name type="scientific">Pichia kudriavzevii</name>
    <name type="common">Yeast</name>
    <name type="synonym">Issatchenkia orientalis</name>
    <dbReference type="NCBI Taxonomy" id="4909"/>
    <lineage>
        <taxon>Eukaryota</taxon>
        <taxon>Fungi</taxon>
        <taxon>Dikarya</taxon>
        <taxon>Ascomycota</taxon>
        <taxon>Saccharomycotina</taxon>
        <taxon>Pichiomycetes</taxon>
        <taxon>Pichiales</taxon>
        <taxon>Pichiaceae</taxon>
        <taxon>Pichia</taxon>
    </lineage>
</organism>
<dbReference type="InterPro" id="IPR012919">
    <property type="entry name" value="SUN_dom"/>
</dbReference>
<feature type="transmembrane region" description="Helical" evidence="3">
    <location>
        <begin position="115"/>
        <end position="133"/>
    </location>
</feature>
<keyword evidence="3" id="KW-0812">Transmembrane</keyword>
<keyword evidence="3" id="KW-1133">Transmembrane helix</keyword>
<comment type="caution">
    <text evidence="5">The sequence shown here is derived from an EMBL/GenBank/DDBJ whole genome shotgun (WGS) entry which is preliminary data.</text>
</comment>
<dbReference type="HOGENOM" id="CLU_559042_0_0_1"/>
<protein>
    <recommendedName>
        <fullName evidence="4">SUN domain-containing protein</fullName>
    </recommendedName>
</protein>
<accession>A0A099P149</accession>
<feature type="coiled-coil region" evidence="1">
    <location>
        <begin position="162"/>
        <end position="189"/>
    </location>
</feature>